<dbReference type="RefSeq" id="WP_091516621.1">
    <property type="nucleotide sequence ID" value="NZ_CBDQZW010000076.1"/>
</dbReference>
<organism evidence="2 3">
    <name type="scientific">Amycolatopsis sacchari</name>
    <dbReference type="NCBI Taxonomy" id="115433"/>
    <lineage>
        <taxon>Bacteria</taxon>
        <taxon>Bacillati</taxon>
        <taxon>Actinomycetota</taxon>
        <taxon>Actinomycetes</taxon>
        <taxon>Pseudonocardiales</taxon>
        <taxon>Pseudonocardiaceae</taxon>
        <taxon>Amycolatopsis</taxon>
    </lineage>
</organism>
<keyword evidence="3" id="KW-1185">Reference proteome</keyword>
<evidence type="ECO:0000256" key="1">
    <source>
        <dbReference type="SAM" id="MobiDB-lite"/>
    </source>
</evidence>
<sequence>MAQEQGRKHHIDPDPPLTPEFPRLQHPDLEPGQTEDVPAKPPNSGEVRQQPESEDVPAGNPTPEPPD</sequence>
<evidence type="ECO:0000313" key="3">
    <source>
        <dbReference type="Proteomes" id="UP000199025"/>
    </source>
</evidence>
<proteinExistence type="predicted"/>
<dbReference type="AlphaFoldDB" id="A0A1I4D4E0"/>
<name>A0A1I4D4E0_9PSEU</name>
<evidence type="ECO:0000313" key="2">
    <source>
        <dbReference type="EMBL" id="SFK86891.1"/>
    </source>
</evidence>
<dbReference type="EMBL" id="FORP01000039">
    <property type="protein sequence ID" value="SFK86891.1"/>
    <property type="molecule type" value="Genomic_DNA"/>
</dbReference>
<protein>
    <submittedName>
        <fullName evidence="2">Uncharacterized protein</fullName>
    </submittedName>
</protein>
<feature type="region of interest" description="Disordered" evidence="1">
    <location>
        <begin position="1"/>
        <end position="67"/>
    </location>
</feature>
<gene>
    <name evidence="2" type="ORF">SAMN05421835_13949</name>
</gene>
<dbReference type="STRING" id="115433.SAMN05421835_13949"/>
<dbReference type="Proteomes" id="UP000199025">
    <property type="component" value="Unassembled WGS sequence"/>
</dbReference>
<accession>A0A1I4D4E0</accession>
<reference evidence="2 3" key="1">
    <citation type="submission" date="2016-10" db="EMBL/GenBank/DDBJ databases">
        <authorList>
            <person name="de Groot N.N."/>
        </authorList>
    </citation>
    <scope>NUCLEOTIDE SEQUENCE [LARGE SCALE GENOMIC DNA]</scope>
    <source>
        <strain evidence="2 3">DSM 44468</strain>
    </source>
</reference>